<feature type="compositionally biased region" description="Low complexity" evidence="1">
    <location>
        <begin position="238"/>
        <end position="250"/>
    </location>
</feature>
<gene>
    <name evidence="2" type="ORF">DBV15_08735</name>
</gene>
<feature type="region of interest" description="Disordered" evidence="1">
    <location>
        <begin position="206"/>
        <end position="262"/>
    </location>
</feature>
<dbReference type="EMBL" id="QBLH01001448">
    <property type="protein sequence ID" value="TGZ51861.1"/>
    <property type="molecule type" value="Genomic_DNA"/>
</dbReference>
<evidence type="ECO:0000313" key="2">
    <source>
        <dbReference type="EMBL" id="TGZ51861.1"/>
    </source>
</evidence>
<feature type="compositionally biased region" description="Basic residues" evidence="1">
    <location>
        <begin position="219"/>
        <end position="235"/>
    </location>
</feature>
<reference evidence="2 3" key="1">
    <citation type="journal article" date="2019" name="Philos. Trans. R. Soc. Lond., B, Biol. Sci.">
        <title>Ant behaviour and brain gene expression of defending hosts depend on the ecological success of the intruding social parasite.</title>
        <authorList>
            <person name="Kaur R."/>
            <person name="Stoldt M."/>
            <person name="Jongepier E."/>
            <person name="Feldmeyer B."/>
            <person name="Menzel F."/>
            <person name="Bornberg-Bauer E."/>
            <person name="Foitzik S."/>
        </authorList>
    </citation>
    <scope>NUCLEOTIDE SEQUENCE [LARGE SCALE GENOMIC DNA]</scope>
    <source>
        <tissue evidence="2">Whole body</tissue>
    </source>
</reference>
<proteinExistence type="predicted"/>
<comment type="caution">
    <text evidence="2">The sequence shown here is derived from an EMBL/GenBank/DDBJ whole genome shotgun (WGS) entry which is preliminary data.</text>
</comment>
<dbReference type="AlphaFoldDB" id="A0A4S2KPV6"/>
<feature type="region of interest" description="Disordered" evidence="1">
    <location>
        <begin position="276"/>
        <end position="324"/>
    </location>
</feature>
<keyword evidence="3" id="KW-1185">Reference proteome</keyword>
<feature type="compositionally biased region" description="Basic and acidic residues" evidence="1">
    <location>
        <begin position="206"/>
        <end position="218"/>
    </location>
</feature>
<evidence type="ECO:0000256" key="1">
    <source>
        <dbReference type="SAM" id="MobiDB-lite"/>
    </source>
</evidence>
<protein>
    <submittedName>
        <fullName evidence="2">Uncharacterized protein</fullName>
    </submittedName>
</protein>
<accession>A0A4S2KPV6</accession>
<dbReference type="Proteomes" id="UP000310200">
    <property type="component" value="Unassembled WGS sequence"/>
</dbReference>
<organism evidence="2 3">
    <name type="scientific">Temnothorax longispinosus</name>
    <dbReference type="NCBI Taxonomy" id="300112"/>
    <lineage>
        <taxon>Eukaryota</taxon>
        <taxon>Metazoa</taxon>
        <taxon>Ecdysozoa</taxon>
        <taxon>Arthropoda</taxon>
        <taxon>Hexapoda</taxon>
        <taxon>Insecta</taxon>
        <taxon>Pterygota</taxon>
        <taxon>Neoptera</taxon>
        <taxon>Endopterygota</taxon>
        <taxon>Hymenoptera</taxon>
        <taxon>Apocrita</taxon>
        <taxon>Aculeata</taxon>
        <taxon>Formicoidea</taxon>
        <taxon>Formicidae</taxon>
        <taxon>Myrmicinae</taxon>
        <taxon>Temnothorax</taxon>
    </lineage>
</organism>
<evidence type="ECO:0000313" key="3">
    <source>
        <dbReference type="Proteomes" id="UP000310200"/>
    </source>
</evidence>
<sequence>MTRYKDNEWPVRRIARATPRRDACSCHNFRDEFRFFGAAGGIFTAATPFQRRRLSTPLSLRPINNFLFPGRRFKPRRGERNREESENAASDFDNECFVSPETSFLPPAATGKARRAAGLLFRRSFQLTAEACNPPETLRRAGCRGTHMGINQVPIDFEPYNLFPSPLPLSACYYGNIEDATAAFLARFATKGVDFRFYRPLRRLPSDTRRRRQDDNGRRGRTKTKVSKRASRRGRGLSDSTTSAAPADAAGPMHVVPEGKNKIGVSRPRYVRAYTRQREIRGHKPAYYAPPRATNTPNNGRGSVRRRSKRRSEREKEESVPGARLAGYALSAHRCGPGASRRGSQLWFPSSLSSPGRLTLPARGRAAQEKCDSENRLVYSRGGLKLFRAGLPVFVPDDEDDRHVNDAFPVCAPTDADTRRSEALKNVRRNESGPIMWVTDDASILNRWGNVVCEREVVVHRFETDNGTDKIYRPFLGATFEKEISVKRLSETEKMSWMMRGERRDELISNQDSAGSERCSWAFAKINQARVGPPAPGAYKGGSRPLSAIPFRKMQRQGDESVTLKRSTLVNVSVIRLLLSGQPFLFGRF</sequence>
<name>A0A4S2KPV6_9HYME</name>